<organism evidence="1 2">
    <name type="scientific">Kitasatospora kazusensis</name>
    <dbReference type="NCBI Taxonomy" id="407974"/>
    <lineage>
        <taxon>Bacteria</taxon>
        <taxon>Bacillati</taxon>
        <taxon>Actinomycetota</taxon>
        <taxon>Actinomycetes</taxon>
        <taxon>Kitasatosporales</taxon>
        <taxon>Streptomycetaceae</taxon>
        <taxon>Kitasatospora</taxon>
    </lineage>
</organism>
<reference evidence="1 2" key="1">
    <citation type="journal article" date="2019" name="Int. J. Syst. Evol. Microbiol.">
        <title>The Global Catalogue of Microorganisms (GCM) 10K type strain sequencing project: providing services to taxonomists for standard genome sequencing and annotation.</title>
        <authorList>
            <consortium name="The Broad Institute Genomics Platform"/>
            <consortium name="The Broad Institute Genome Sequencing Center for Infectious Disease"/>
            <person name="Wu L."/>
            <person name="Ma J."/>
        </authorList>
    </citation>
    <scope>NUCLEOTIDE SEQUENCE [LARGE SCALE GENOMIC DNA]</scope>
    <source>
        <strain evidence="1 2">JCM 14560</strain>
    </source>
</reference>
<dbReference type="InterPro" id="IPR023381">
    <property type="entry name" value="YP001051499.1-like_dom_sf"/>
</dbReference>
<gene>
    <name evidence="1" type="ORF">GCM10009760_40220</name>
</gene>
<evidence type="ECO:0008006" key="3">
    <source>
        <dbReference type="Google" id="ProtNLM"/>
    </source>
</evidence>
<dbReference type="EMBL" id="BAAANT010000023">
    <property type="protein sequence ID" value="GAA2148319.1"/>
    <property type="molecule type" value="Genomic_DNA"/>
</dbReference>
<evidence type="ECO:0000313" key="2">
    <source>
        <dbReference type="Proteomes" id="UP001422759"/>
    </source>
</evidence>
<protein>
    <recommendedName>
        <fullName evidence="3">Tetratricopeptide repeat protein</fullName>
    </recommendedName>
</protein>
<comment type="caution">
    <text evidence="1">The sequence shown here is derived from an EMBL/GenBank/DDBJ whole genome shotgun (WGS) entry which is preliminary data.</text>
</comment>
<keyword evidence="2" id="KW-1185">Reference proteome</keyword>
<dbReference type="Gene3D" id="1.20.1590.10">
    <property type="entry name" value="YP_001051499.1 domain like"/>
    <property type="match status" value="1"/>
</dbReference>
<name>A0ABN2ZVA8_9ACTN</name>
<sequence>MVVDEAVAESVRAAERVTLAVFGASCAERMAQLFTGLRGGDPNRTGDVDLFLEILDELWNLDLEGSIFSARVDALQEFAELQPSEEGLVDVDDIYAFYSVLCMRYAVLYRVSGDAEEALRCAHASLTALGQLDRNMSETAFFEGEHECQRRITLGDTVVDDSLQQLRNSDREASRERLIAVSSRLRK</sequence>
<dbReference type="RefSeq" id="WP_344466964.1">
    <property type="nucleotide sequence ID" value="NZ_BAAANT010000023.1"/>
</dbReference>
<evidence type="ECO:0000313" key="1">
    <source>
        <dbReference type="EMBL" id="GAA2148319.1"/>
    </source>
</evidence>
<proteinExistence type="predicted"/>
<dbReference type="Proteomes" id="UP001422759">
    <property type="component" value="Unassembled WGS sequence"/>
</dbReference>
<accession>A0ABN2ZVA8</accession>